<evidence type="ECO:0000256" key="8">
    <source>
        <dbReference type="SAM" id="Phobius"/>
    </source>
</evidence>
<sequence length="289" mass="30203">MRTLREQLVGAGGEGVGGGGGTLLEWEGQQIGEVFAYGMPLEQMDGAQYTLRRMPVVVLAIAAIICVILGGSFGTALVPLRAVVCITWMLVVAIGASVMVYQLGYLEFLGLEALAPAGGSLFWISPSVALAVLVGLGLDYDIFLMDSVMENWQEGKDGREAVIAALDQAGTIISAAGIIMFLAFGALLASTTPVLNQIGFMLCIGVLIDCFITTKLTIPALMACVPDAANFWPKKRPPPPTAGDIEERGSVSARGSVPCLRRSLTSSARDLLGNSGTAPPSLRNTGGRS</sequence>
<comment type="subcellular location">
    <subcellularLocation>
        <location evidence="1">Cell membrane</location>
        <topology evidence="1">Multi-pass membrane protein</topology>
    </subcellularLocation>
</comment>
<evidence type="ECO:0000256" key="5">
    <source>
        <dbReference type="ARBA" id="ARBA00022989"/>
    </source>
</evidence>
<evidence type="ECO:0000256" key="1">
    <source>
        <dbReference type="ARBA" id="ARBA00004651"/>
    </source>
</evidence>
<keyword evidence="4 8" id="KW-0812">Transmembrane</keyword>
<dbReference type="GeneID" id="17255001"/>
<evidence type="ECO:0000256" key="2">
    <source>
        <dbReference type="ARBA" id="ARBA00010157"/>
    </source>
</evidence>
<dbReference type="Proteomes" id="UP000013827">
    <property type="component" value="Unassembled WGS sequence"/>
</dbReference>
<proteinExistence type="inferred from homology"/>
<feature type="transmembrane region" description="Helical" evidence="8">
    <location>
        <begin position="194"/>
        <end position="212"/>
    </location>
</feature>
<keyword evidence="11" id="KW-1185">Reference proteome</keyword>
<keyword evidence="6 8" id="KW-0472">Membrane</keyword>
<dbReference type="PROSITE" id="PS50156">
    <property type="entry name" value="SSD"/>
    <property type="match status" value="1"/>
</dbReference>
<keyword evidence="5 8" id="KW-1133">Transmembrane helix</keyword>
<dbReference type="HOGENOM" id="CLU_964532_0_0_1"/>
<evidence type="ECO:0000256" key="3">
    <source>
        <dbReference type="ARBA" id="ARBA00022475"/>
    </source>
</evidence>
<organism evidence="10 11">
    <name type="scientific">Emiliania huxleyi (strain CCMP1516)</name>
    <dbReference type="NCBI Taxonomy" id="280463"/>
    <lineage>
        <taxon>Eukaryota</taxon>
        <taxon>Haptista</taxon>
        <taxon>Haptophyta</taxon>
        <taxon>Prymnesiophyceae</taxon>
        <taxon>Isochrysidales</taxon>
        <taxon>Noelaerhabdaceae</taxon>
        <taxon>Emiliania</taxon>
    </lineage>
</organism>
<reference evidence="10" key="2">
    <citation type="submission" date="2024-10" db="UniProtKB">
        <authorList>
            <consortium name="EnsemblProtists"/>
        </authorList>
    </citation>
    <scope>IDENTIFICATION</scope>
</reference>
<accession>A0A0D3IBZ9</accession>
<feature type="compositionally biased region" description="Polar residues" evidence="7">
    <location>
        <begin position="263"/>
        <end position="289"/>
    </location>
</feature>
<dbReference type="EnsemblProtists" id="EOD08784">
    <property type="protein sequence ID" value="EOD08784"/>
    <property type="gene ID" value="EMIHUDRAFT_438222"/>
</dbReference>
<dbReference type="Pfam" id="PF03176">
    <property type="entry name" value="MMPL"/>
    <property type="match status" value="1"/>
</dbReference>
<dbReference type="PANTHER" id="PTHR33406:SF6">
    <property type="entry name" value="MEMBRANE PROTEIN YDGH-RELATED"/>
    <property type="match status" value="1"/>
</dbReference>
<dbReference type="GO" id="GO:0005886">
    <property type="term" value="C:plasma membrane"/>
    <property type="evidence" value="ECO:0007669"/>
    <property type="project" value="UniProtKB-SubCell"/>
</dbReference>
<name>A0A0D3IBZ9_EMIH1</name>
<dbReference type="InterPro" id="IPR000731">
    <property type="entry name" value="SSD"/>
</dbReference>
<evidence type="ECO:0000313" key="11">
    <source>
        <dbReference type="Proteomes" id="UP000013827"/>
    </source>
</evidence>
<evidence type="ECO:0000256" key="4">
    <source>
        <dbReference type="ARBA" id="ARBA00022692"/>
    </source>
</evidence>
<evidence type="ECO:0000313" key="10">
    <source>
        <dbReference type="EnsemblProtists" id="EOD08784"/>
    </source>
</evidence>
<dbReference type="Gene3D" id="1.20.1640.10">
    <property type="entry name" value="Multidrug efflux transporter AcrB transmembrane domain"/>
    <property type="match status" value="1"/>
</dbReference>
<feature type="transmembrane region" description="Helical" evidence="8">
    <location>
        <begin position="161"/>
        <end position="188"/>
    </location>
</feature>
<evidence type="ECO:0000256" key="6">
    <source>
        <dbReference type="ARBA" id="ARBA00023136"/>
    </source>
</evidence>
<evidence type="ECO:0000256" key="7">
    <source>
        <dbReference type="SAM" id="MobiDB-lite"/>
    </source>
</evidence>
<comment type="similarity">
    <text evidence="2">Belongs to the resistance-nodulation-cell division (RND) (TC 2.A.6) family. MmpL subfamily.</text>
</comment>
<dbReference type="RefSeq" id="XP_005761213.1">
    <property type="nucleotide sequence ID" value="XM_005761156.1"/>
</dbReference>
<dbReference type="KEGG" id="ehx:EMIHUDRAFT_438222"/>
<feature type="transmembrane region" description="Helical" evidence="8">
    <location>
        <begin position="80"/>
        <end position="101"/>
    </location>
</feature>
<dbReference type="SUPFAM" id="SSF82866">
    <property type="entry name" value="Multidrug efflux transporter AcrB transmembrane domain"/>
    <property type="match status" value="1"/>
</dbReference>
<reference evidence="11" key="1">
    <citation type="journal article" date="2013" name="Nature">
        <title>Pan genome of the phytoplankton Emiliania underpins its global distribution.</title>
        <authorList>
            <person name="Read B.A."/>
            <person name="Kegel J."/>
            <person name="Klute M.J."/>
            <person name="Kuo A."/>
            <person name="Lefebvre S.C."/>
            <person name="Maumus F."/>
            <person name="Mayer C."/>
            <person name="Miller J."/>
            <person name="Monier A."/>
            <person name="Salamov A."/>
            <person name="Young J."/>
            <person name="Aguilar M."/>
            <person name="Claverie J.M."/>
            <person name="Frickenhaus S."/>
            <person name="Gonzalez K."/>
            <person name="Herman E.K."/>
            <person name="Lin Y.C."/>
            <person name="Napier J."/>
            <person name="Ogata H."/>
            <person name="Sarno A.F."/>
            <person name="Shmutz J."/>
            <person name="Schroeder D."/>
            <person name="de Vargas C."/>
            <person name="Verret F."/>
            <person name="von Dassow P."/>
            <person name="Valentin K."/>
            <person name="Van de Peer Y."/>
            <person name="Wheeler G."/>
            <person name="Dacks J.B."/>
            <person name="Delwiche C.F."/>
            <person name="Dyhrman S.T."/>
            <person name="Glockner G."/>
            <person name="John U."/>
            <person name="Richards T."/>
            <person name="Worden A.Z."/>
            <person name="Zhang X."/>
            <person name="Grigoriev I.V."/>
            <person name="Allen A.E."/>
            <person name="Bidle K."/>
            <person name="Borodovsky M."/>
            <person name="Bowler C."/>
            <person name="Brownlee C."/>
            <person name="Cock J.M."/>
            <person name="Elias M."/>
            <person name="Gladyshev V.N."/>
            <person name="Groth M."/>
            <person name="Guda C."/>
            <person name="Hadaegh A."/>
            <person name="Iglesias-Rodriguez M.D."/>
            <person name="Jenkins J."/>
            <person name="Jones B.M."/>
            <person name="Lawson T."/>
            <person name="Leese F."/>
            <person name="Lindquist E."/>
            <person name="Lobanov A."/>
            <person name="Lomsadze A."/>
            <person name="Malik S.B."/>
            <person name="Marsh M.E."/>
            <person name="Mackinder L."/>
            <person name="Mock T."/>
            <person name="Mueller-Roeber B."/>
            <person name="Pagarete A."/>
            <person name="Parker M."/>
            <person name="Probert I."/>
            <person name="Quesneville H."/>
            <person name="Raines C."/>
            <person name="Rensing S.A."/>
            <person name="Riano-Pachon D.M."/>
            <person name="Richier S."/>
            <person name="Rokitta S."/>
            <person name="Shiraiwa Y."/>
            <person name="Soanes D.M."/>
            <person name="van der Giezen M."/>
            <person name="Wahlund T.M."/>
            <person name="Williams B."/>
            <person name="Wilson W."/>
            <person name="Wolfe G."/>
            <person name="Wurch L.L."/>
        </authorList>
    </citation>
    <scope>NUCLEOTIDE SEQUENCE</scope>
</reference>
<dbReference type="PaxDb" id="2903-EOD08784"/>
<feature type="domain" description="SSD" evidence="9">
    <location>
        <begin position="96"/>
        <end position="223"/>
    </location>
</feature>
<dbReference type="eggNOG" id="ENOG502QRKM">
    <property type="taxonomic scope" value="Eukaryota"/>
</dbReference>
<feature type="region of interest" description="Disordered" evidence="7">
    <location>
        <begin position="233"/>
        <end position="289"/>
    </location>
</feature>
<dbReference type="PANTHER" id="PTHR33406">
    <property type="entry name" value="MEMBRANE PROTEIN MJ1562-RELATED"/>
    <property type="match status" value="1"/>
</dbReference>
<keyword evidence="3" id="KW-1003">Cell membrane</keyword>
<protein>
    <recommendedName>
        <fullName evidence="9">SSD domain-containing protein</fullName>
    </recommendedName>
</protein>
<dbReference type="InterPro" id="IPR050545">
    <property type="entry name" value="Mycobact_MmpL"/>
</dbReference>
<dbReference type="InterPro" id="IPR004869">
    <property type="entry name" value="MMPL_dom"/>
</dbReference>
<feature type="transmembrane region" description="Helical" evidence="8">
    <location>
        <begin position="121"/>
        <end position="140"/>
    </location>
</feature>
<feature type="transmembrane region" description="Helical" evidence="8">
    <location>
        <begin position="54"/>
        <end position="73"/>
    </location>
</feature>
<dbReference type="AlphaFoldDB" id="A0A0D3IBZ9"/>
<evidence type="ECO:0000259" key="9">
    <source>
        <dbReference type="PROSITE" id="PS50156"/>
    </source>
</evidence>